<keyword evidence="5" id="KW-1185">Reference proteome</keyword>
<name>A0ABR6ET64_9SPHI</name>
<dbReference type="CDD" id="cd00616">
    <property type="entry name" value="AHBA_syn"/>
    <property type="match status" value="1"/>
</dbReference>
<evidence type="ECO:0000313" key="5">
    <source>
        <dbReference type="Proteomes" id="UP000636110"/>
    </source>
</evidence>
<dbReference type="PANTHER" id="PTHR30244">
    <property type="entry name" value="TRANSAMINASE"/>
    <property type="match status" value="1"/>
</dbReference>
<protein>
    <submittedName>
        <fullName evidence="4">DegT/DnrJ/EryC1/StrS family aminotransferase</fullName>
    </submittedName>
</protein>
<comment type="caution">
    <text evidence="4">The sequence shown here is derived from an EMBL/GenBank/DDBJ whole genome shotgun (WGS) entry which is preliminary data.</text>
</comment>
<dbReference type="InterPro" id="IPR015424">
    <property type="entry name" value="PyrdxlP-dep_Trfase"/>
</dbReference>
<dbReference type="RefSeq" id="WP_182954399.1">
    <property type="nucleotide sequence ID" value="NZ_WNXC01000001.1"/>
</dbReference>
<proteinExistence type="inferred from homology"/>
<comment type="similarity">
    <text evidence="2 3">Belongs to the DegT/DnrJ/EryC1 family.</text>
</comment>
<dbReference type="SUPFAM" id="SSF53383">
    <property type="entry name" value="PLP-dependent transferases"/>
    <property type="match status" value="1"/>
</dbReference>
<evidence type="ECO:0000256" key="1">
    <source>
        <dbReference type="ARBA" id="ARBA00022898"/>
    </source>
</evidence>
<sequence length="395" mass="44760">MIPVTKPFLPKEDEFKEYLDSIWERQWLTNNGPLLNDLELKLKQYLNVNHMLYVCNGTFALQLAIKALNLTGEIITTPFSYVATTSSIVWEGCKPVYVDIDSETFNIDPTKIEAAITPNTSAILATHVYGNPCDIDAIQAIADKHGLKVIYDAAHCFGTQYKNKSVFDYGDISTTSFHATKLFHTIEGGAVFTRDPDLLKKMQYIRNFGHSTPDSFAGLGVNGKNCEFHAAMGLCNLKYVDEILKRRKLLSLHYYERLGKIKGSFPKLNKDQDYNYAYFPVLFETEELRKRCTEKLELSQVFCRRYFSPSLSTLPYVDPVAMPVCEDIANRIVCLPLYHTLTLPDLDMICRVILRTQNYADVSPVATDNFGILVTDKIATEINDLNAINKPNTPM</sequence>
<keyword evidence="1 3" id="KW-0663">Pyridoxal phosphate</keyword>
<dbReference type="InterPro" id="IPR015421">
    <property type="entry name" value="PyrdxlP-dep_Trfase_major"/>
</dbReference>
<dbReference type="PIRSF" id="PIRSF000390">
    <property type="entry name" value="PLP_StrS"/>
    <property type="match status" value="1"/>
</dbReference>
<accession>A0ABR6ET64</accession>
<evidence type="ECO:0000313" key="4">
    <source>
        <dbReference type="EMBL" id="MBB2148455.1"/>
    </source>
</evidence>
<keyword evidence="4" id="KW-0032">Aminotransferase</keyword>
<dbReference type="Pfam" id="PF01041">
    <property type="entry name" value="DegT_DnrJ_EryC1"/>
    <property type="match status" value="1"/>
</dbReference>
<gene>
    <name evidence="4" type="ORF">GM920_05970</name>
</gene>
<dbReference type="GO" id="GO:0008483">
    <property type="term" value="F:transaminase activity"/>
    <property type="evidence" value="ECO:0007669"/>
    <property type="project" value="UniProtKB-KW"/>
</dbReference>
<organism evidence="4 5">
    <name type="scientific">Pedobacter gandavensis</name>
    <dbReference type="NCBI Taxonomy" id="2679963"/>
    <lineage>
        <taxon>Bacteria</taxon>
        <taxon>Pseudomonadati</taxon>
        <taxon>Bacteroidota</taxon>
        <taxon>Sphingobacteriia</taxon>
        <taxon>Sphingobacteriales</taxon>
        <taxon>Sphingobacteriaceae</taxon>
        <taxon>Pedobacter</taxon>
    </lineage>
</organism>
<evidence type="ECO:0000256" key="3">
    <source>
        <dbReference type="RuleBase" id="RU004508"/>
    </source>
</evidence>
<reference evidence="4 5" key="1">
    <citation type="submission" date="2019-11" db="EMBL/GenBank/DDBJ databases">
        <title>Description of Pedobacter sp. LMG 31462T.</title>
        <authorList>
            <person name="Carlier A."/>
            <person name="Qi S."/>
            <person name="Vandamme P."/>
        </authorList>
    </citation>
    <scope>NUCLEOTIDE SEQUENCE [LARGE SCALE GENOMIC DNA]</scope>
    <source>
        <strain evidence="4 5">LMG 31462</strain>
    </source>
</reference>
<dbReference type="PANTHER" id="PTHR30244:SF9">
    <property type="entry name" value="PROTEIN RV3402C"/>
    <property type="match status" value="1"/>
</dbReference>
<dbReference type="EMBL" id="WNXC01000001">
    <property type="protein sequence ID" value="MBB2148455.1"/>
    <property type="molecule type" value="Genomic_DNA"/>
</dbReference>
<dbReference type="Gene3D" id="3.40.640.10">
    <property type="entry name" value="Type I PLP-dependent aspartate aminotransferase-like (Major domain)"/>
    <property type="match status" value="1"/>
</dbReference>
<dbReference type="InterPro" id="IPR000653">
    <property type="entry name" value="DegT/StrS_aminotransferase"/>
</dbReference>
<keyword evidence="4" id="KW-0808">Transferase</keyword>
<evidence type="ECO:0000256" key="2">
    <source>
        <dbReference type="ARBA" id="ARBA00037999"/>
    </source>
</evidence>
<dbReference type="Proteomes" id="UP000636110">
    <property type="component" value="Unassembled WGS sequence"/>
</dbReference>